<dbReference type="GO" id="GO:0009055">
    <property type="term" value="F:electron transfer activity"/>
    <property type="evidence" value="ECO:0007669"/>
    <property type="project" value="InterPro"/>
</dbReference>
<dbReference type="PROSITE" id="PS51373">
    <property type="entry name" value="HIPIP"/>
    <property type="match status" value="1"/>
</dbReference>
<comment type="caution">
    <text evidence="10">The sequence shown here is derived from an EMBL/GenBank/DDBJ whole genome shotgun (WGS) entry which is preliminary data.</text>
</comment>
<evidence type="ECO:0000256" key="2">
    <source>
        <dbReference type="ARBA" id="ARBA00022448"/>
    </source>
</evidence>
<dbReference type="PROSITE" id="PS51318">
    <property type="entry name" value="TAT"/>
    <property type="match status" value="1"/>
</dbReference>
<dbReference type="InterPro" id="IPR006311">
    <property type="entry name" value="TAT_signal"/>
</dbReference>
<dbReference type="InterPro" id="IPR036369">
    <property type="entry name" value="HIPIP_sf"/>
</dbReference>
<dbReference type="GO" id="GO:0019646">
    <property type="term" value="P:aerobic electron transport chain"/>
    <property type="evidence" value="ECO:0007669"/>
    <property type="project" value="InterPro"/>
</dbReference>
<proteinExistence type="inferred from homology"/>
<evidence type="ECO:0000256" key="7">
    <source>
        <dbReference type="ARBA" id="ARBA00023014"/>
    </source>
</evidence>
<sequence length="108" mass="11433">MRTTGNAPPTFPGLSRRHFLQLAAGSGVALLLAQRAAAELPPLTETDPTAQALGYRADAAQVDAAKFPQRKDGQHCGNCNFYQAGACQLFPGKRVSDKGWCSAYAAKP</sequence>
<evidence type="ECO:0000256" key="3">
    <source>
        <dbReference type="ARBA" id="ARBA00022485"/>
    </source>
</evidence>
<dbReference type="SUPFAM" id="SSF57652">
    <property type="entry name" value="HIPIP (high potential iron protein)"/>
    <property type="match status" value="1"/>
</dbReference>
<dbReference type="RefSeq" id="WP_133817324.1">
    <property type="nucleotide sequence ID" value="NZ_SNZH01000002.1"/>
</dbReference>
<dbReference type="InterPro" id="IPR000170">
    <property type="entry name" value="High_potential_FeS_prot"/>
</dbReference>
<keyword evidence="6 8" id="KW-0408">Iron</keyword>
<dbReference type="Proteomes" id="UP000295293">
    <property type="component" value="Unassembled WGS sequence"/>
</dbReference>
<comment type="subunit">
    <text evidence="8">Homodimer.</text>
</comment>
<evidence type="ECO:0000256" key="6">
    <source>
        <dbReference type="ARBA" id="ARBA00023004"/>
    </source>
</evidence>
<evidence type="ECO:0000256" key="5">
    <source>
        <dbReference type="ARBA" id="ARBA00022982"/>
    </source>
</evidence>
<evidence type="ECO:0000256" key="8">
    <source>
        <dbReference type="RuleBase" id="RU000620"/>
    </source>
</evidence>
<evidence type="ECO:0000259" key="9">
    <source>
        <dbReference type="PROSITE" id="PS51373"/>
    </source>
</evidence>
<comment type="function">
    <text evidence="1 8">Specific class of high-redox-potential 4Fe-4S ferredoxins. Functions in anaerobic electron transport in most purple and in some other photosynthetic bacteria and in at least one genus (Paracoccus) of halophilic, denitrifying bacteria.</text>
</comment>
<dbReference type="EMBL" id="SNZH01000002">
    <property type="protein sequence ID" value="TDR47607.1"/>
    <property type="molecule type" value="Genomic_DNA"/>
</dbReference>
<dbReference type="GO" id="GO:0046872">
    <property type="term" value="F:metal ion binding"/>
    <property type="evidence" value="ECO:0007669"/>
    <property type="project" value="UniProtKB-KW"/>
</dbReference>
<dbReference type="GO" id="GO:0051539">
    <property type="term" value="F:4 iron, 4 sulfur cluster binding"/>
    <property type="evidence" value="ECO:0007669"/>
    <property type="project" value="UniProtKB-KW"/>
</dbReference>
<gene>
    <name evidence="10" type="ORF">DFR29_102267</name>
</gene>
<keyword evidence="2 8" id="KW-0813">Transport</keyword>
<keyword evidence="3 8" id="KW-0004">4Fe-4S</keyword>
<dbReference type="AlphaFoldDB" id="A0A4R6Z757"/>
<accession>A0A4R6Z757</accession>
<keyword evidence="5 8" id="KW-0249">Electron transport</keyword>
<feature type="domain" description="High potential iron-sulfur proteins family profile" evidence="9">
    <location>
        <begin position="37"/>
        <end position="108"/>
    </location>
</feature>
<reference evidence="10 11" key="1">
    <citation type="submission" date="2019-03" db="EMBL/GenBank/DDBJ databases">
        <title>Genomic Encyclopedia of Type Strains, Phase IV (KMG-IV): sequencing the most valuable type-strain genomes for metagenomic binning, comparative biology and taxonomic classification.</title>
        <authorList>
            <person name="Goeker M."/>
        </authorList>
    </citation>
    <scope>NUCLEOTIDE SEQUENCE [LARGE SCALE GENOMIC DNA]</scope>
    <source>
        <strain evidence="10 11">DSM 21667</strain>
    </source>
</reference>
<evidence type="ECO:0000256" key="4">
    <source>
        <dbReference type="ARBA" id="ARBA00022723"/>
    </source>
</evidence>
<evidence type="ECO:0000313" key="11">
    <source>
        <dbReference type="Proteomes" id="UP000295293"/>
    </source>
</evidence>
<dbReference type="OrthoDB" id="5298540at2"/>
<evidence type="ECO:0000256" key="1">
    <source>
        <dbReference type="ARBA" id="ARBA00002137"/>
    </source>
</evidence>
<dbReference type="Pfam" id="PF01355">
    <property type="entry name" value="HIPIP"/>
    <property type="match status" value="1"/>
</dbReference>
<evidence type="ECO:0000313" key="10">
    <source>
        <dbReference type="EMBL" id="TDR47607.1"/>
    </source>
</evidence>
<keyword evidence="4 8" id="KW-0479">Metal-binding</keyword>
<name>A0A4R6Z757_9GAMM</name>
<organism evidence="10 11">
    <name type="scientific">Tahibacter aquaticus</name>
    <dbReference type="NCBI Taxonomy" id="520092"/>
    <lineage>
        <taxon>Bacteria</taxon>
        <taxon>Pseudomonadati</taxon>
        <taxon>Pseudomonadota</taxon>
        <taxon>Gammaproteobacteria</taxon>
        <taxon>Lysobacterales</taxon>
        <taxon>Rhodanobacteraceae</taxon>
        <taxon>Tahibacter</taxon>
    </lineage>
</organism>
<keyword evidence="11" id="KW-1185">Reference proteome</keyword>
<comment type="similarity">
    <text evidence="8">Belongs to the high-potential iron-sulfur protein (HiPIP) family.</text>
</comment>
<keyword evidence="7 8" id="KW-0411">Iron-sulfur</keyword>
<dbReference type="Gene3D" id="4.10.490.10">
    <property type="entry name" value="High potential iron-sulphur protein"/>
    <property type="match status" value="1"/>
</dbReference>
<protein>
    <recommendedName>
        <fullName evidence="8">High-potential iron-sulfur protein</fullName>
        <shortName evidence="8">HiPIP</shortName>
    </recommendedName>
</protein>